<accession>A0A7T4WEB9</accession>
<feature type="signal peptide" evidence="1">
    <location>
        <begin position="1"/>
        <end position="27"/>
    </location>
</feature>
<dbReference type="Proteomes" id="UP000595420">
    <property type="component" value="Chromosome"/>
</dbReference>
<protein>
    <recommendedName>
        <fullName evidence="4">DUF1496 domain-containing protein</fullName>
    </recommendedName>
</protein>
<reference evidence="2 3" key="1">
    <citation type="submission" date="2020-07" db="EMBL/GenBank/DDBJ databases">
        <title>Complete genome sequence analysis of Acidithiobacillus ferrivorans XJFY6S-08 reveals extreme environmental adaptation to alpine acid mine drainage.</title>
        <authorList>
            <person name="Yan L."/>
            <person name="Ni Y."/>
        </authorList>
    </citation>
    <scope>NUCLEOTIDE SEQUENCE [LARGE SCALE GENOMIC DNA]</scope>
    <source>
        <strain evidence="2 3">XJFY6S-08</strain>
    </source>
</reference>
<organism evidence="2 3">
    <name type="scientific">Acidithiobacillus ferrivorans</name>
    <dbReference type="NCBI Taxonomy" id="160808"/>
    <lineage>
        <taxon>Bacteria</taxon>
        <taxon>Pseudomonadati</taxon>
        <taxon>Pseudomonadota</taxon>
        <taxon>Acidithiobacillia</taxon>
        <taxon>Acidithiobacillales</taxon>
        <taxon>Acidithiobacillaceae</taxon>
        <taxon>Acidithiobacillus</taxon>
    </lineage>
</organism>
<evidence type="ECO:0000313" key="2">
    <source>
        <dbReference type="EMBL" id="QQD73054.1"/>
    </source>
</evidence>
<evidence type="ECO:0008006" key="4">
    <source>
        <dbReference type="Google" id="ProtNLM"/>
    </source>
</evidence>
<evidence type="ECO:0000256" key="1">
    <source>
        <dbReference type="SAM" id="SignalP"/>
    </source>
</evidence>
<name>A0A7T4WEB9_9PROT</name>
<sequence>MQLSKAMKAVSAVVLVAGMGFSGAAFAATDSASCGPSKMPDTTNYCCNANKVYSVGSTIHKGKLVCHVAGEPFGAPTVAYWTKGK</sequence>
<dbReference type="RefSeq" id="WP_198660776.1">
    <property type="nucleotide sequence ID" value="NZ_CP059488.1"/>
</dbReference>
<dbReference type="EMBL" id="CP059488">
    <property type="protein sequence ID" value="QQD73054.1"/>
    <property type="molecule type" value="Genomic_DNA"/>
</dbReference>
<keyword evidence="1" id="KW-0732">Signal</keyword>
<evidence type="ECO:0000313" key="3">
    <source>
        <dbReference type="Proteomes" id="UP000595420"/>
    </source>
</evidence>
<dbReference type="AlphaFoldDB" id="A0A7T4WEB9"/>
<feature type="chain" id="PRO_5032844541" description="DUF1496 domain-containing protein" evidence="1">
    <location>
        <begin position="28"/>
        <end position="85"/>
    </location>
</feature>
<proteinExistence type="predicted"/>
<gene>
    <name evidence="2" type="ORF">H2515_01575</name>
</gene>